<dbReference type="AlphaFoldDB" id="A0A1J7JJZ3"/>
<dbReference type="Proteomes" id="UP000182658">
    <property type="component" value="Unassembled WGS sequence"/>
</dbReference>
<evidence type="ECO:0000313" key="3">
    <source>
        <dbReference type="Proteomes" id="UP000182658"/>
    </source>
</evidence>
<dbReference type="InParanoid" id="A0A1J7JJZ3"/>
<keyword evidence="1" id="KW-0732">Signal</keyword>
<organism evidence="2 3">
    <name type="scientific">Coniochaeta ligniaria NRRL 30616</name>
    <dbReference type="NCBI Taxonomy" id="1408157"/>
    <lineage>
        <taxon>Eukaryota</taxon>
        <taxon>Fungi</taxon>
        <taxon>Dikarya</taxon>
        <taxon>Ascomycota</taxon>
        <taxon>Pezizomycotina</taxon>
        <taxon>Sordariomycetes</taxon>
        <taxon>Sordariomycetidae</taxon>
        <taxon>Coniochaetales</taxon>
        <taxon>Coniochaetaceae</taxon>
        <taxon>Coniochaeta</taxon>
    </lineage>
</organism>
<dbReference type="EMBL" id="KV875099">
    <property type="protein sequence ID" value="OIW27978.1"/>
    <property type="molecule type" value="Genomic_DNA"/>
</dbReference>
<protein>
    <recommendedName>
        <fullName evidence="4">Secreted protein</fullName>
    </recommendedName>
</protein>
<accession>A0A1J7JJZ3</accession>
<gene>
    <name evidence="2" type="ORF">CONLIGDRAFT_457800</name>
</gene>
<proteinExistence type="predicted"/>
<keyword evidence="3" id="KW-1185">Reference proteome</keyword>
<feature type="signal peptide" evidence="1">
    <location>
        <begin position="1"/>
        <end position="16"/>
    </location>
</feature>
<name>A0A1J7JJZ3_9PEZI</name>
<evidence type="ECO:0000256" key="1">
    <source>
        <dbReference type="SAM" id="SignalP"/>
    </source>
</evidence>
<evidence type="ECO:0008006" key="4">
    <source>
        <dbReference type="Google" id="ProtNLM"/>
    </source>
</evidence>
<feature type="chain" id="PRO_5012950162" description="Secreted protein" evidence="1">
    <location>
        <begin position="17"/>
        <end position="88"/>
    </location>
</feature>
<reference evidence="2 3" key="1">
    <citation type="submission" date="2016-10" db="EMBL/GenBank/DDBJ databases">
        <title>Draft genome sequence of Coniochaeta ligniaria NRRL30616, a lignocellulolytic fungus for bioabatement of inhibitors in plant biomass hydrolysates.</title>
        <authorList>
            <consortium name="DOE Joint Genome Institute"/>
            <person name="Jimenez D.J."/>
            <person name="Hector R.E."/>
            <person name="Riley R."/>
            <person name="Sun H."/>
            <person name="Grigoriev I.V."/>
            <person name="Van Elsas J.D."/>
            <person name="Nichols N.N."/>
        </authorList>
    </citation>
    <scope>NUCLEOTIDE SEQUENCE [LARGE SCALE GENOMIC DNA]</scope>
    <source>
        <strain evidence="2 3">NRRL 30616</strain>
    </source>
</reference>
<evidence type="ECO:0000313" key="2">
    <source>
        <dbReference type="EMBL" id="OIW27978.1"/>
    </source>
</evidence>
<sequence length="88" mass="9913">MRASAIVSHLLLCCRALHGPPAKQKALHLPRDRLSLWPTQLGTAFGATRLEYEKKFKKFPSSTVTLISLLSKLALDSLLEFPQLWNLQ</sequence>